<evidence type="ECO:0000256" key="1">
    <source>
        <dbReference type="SAM" id="Phobius"/>
    </source>
</evidence>
<dbReference type="InterPro" id="IPR025291">
    <property type="entry name" value="DUF4153"/>
</dbReference>
<feature type="transmembrane region" description="Helical" evidence="1">
    <location>
        <begin position="6"/>
        <end position="22"/>
    </location>
</feature>
<evidence type="ECO:0000313" key="2">
    <source>
        <dbReference type="EMBL" id="TKT91829.1"/>
    </source>
</evidence>
<feature type="transmembrane region" description="Helical" evidence="1">
    <location>
        <begin position="52"/>
        <end position="69"/>
    </location>
</feature>
<proteinExistence type="predicted"/>
<accession>A0A4U6D3D7</accession>
<reference evidence="2 3" key="1">
    <citation type="submission" date="2019-05" db="EMBL/GenBank/DDBJ databases">
        <title>Dyadobacter AR-3-8 sp. nov., isolated from arctic soil.</title>
        <authorList>
            <person name="Chaudhary D.K."/>
        </authorList>
    </citation>
    <scope>NUCLEOTIDE SEQUENCE [LARGE SCALE GENOMIC DNA]</scope>
    <source>
        <strain evidence="2 3">AR-3-8</strain>
    </source>
</reference>
<dbReference type="RefSeq" id="WP_137340198.1">
    <property type="nucleotide sequence ID" value="NZ_BSQH01000006.1"/>
</dbReference>
<keyword evidence="1" id="KW-1133">Transmembrane helix</keyword>
<dbReference type="Pfam" id="PF13687">
    <property type="entry name" value="DUF4153"/>
    <property type="match status" value="1"/>
</dbReference>
<feature type="transmembrane region" description="Helical" evidence="1">
    <location>
        <begin position="311"/>
        <end position="331"/>
    </location>
</feature>
<gene>
    <name evidence="2" type="ORF">FDK13_11775</name>
</gene>
<name>A0A4U6D3D7_9BACT</name>
<dbReference type="AlphaFoldDB" id="A0A4U6D3D7"/>
<feature type="transmembrane region" description="Helical" evidence="1">
    <location>
        <begin position="282"/>
        <end position="299"/>
    </location>
</feature>
<feature type="transmembrane region" description="Helical" evidence="1">
    <location>
        <begin position="180"/>
        <end position="196"/>
    </location>
</feature>
<keyword evidence="3" id="KW-1185">Reference proteome</keyword>
<sequence>MSKIRTYLLWIALAVLHTYLFYDYGTGVNALLFSALTVGVVSVYHGLKNEKLWWMAAAGHLISALAVALHSYDLSKVTYHLSFYVLAGYVVSARSSLPVAFINSMYRSIFYSFVITVYGGFVDLINAIFTSNKSHLAFKKTSLYIVPISVTVIFYLLYGAANPDFFLSVNFPEWQFDGGWIAYTIFGSIIICPLFFPGKPGRLTEWDLAKPDLLERNQTKVKGGKFTIMGLYYENKQGVIMFVMLNALIAVFLGFNILQIFFPSLNHHPIGHSDQVHQGFEVLILSIAAAIVLIMYYFRENQNFYNKKDKLVKFATIWIILNGLLILFTCYKNILYVDAFGLTYKRICVFIGMLLSGIGLYLTIVKIYKVKTNWYLLRQNAWVIYFVVASFGLVDWDRLITWYNPNHAQFLDMEYILDLGDTQIPYLSELLDANDPRVVPYKSEIQAKMQNLKTPVNWQSETADEMWLLRKYKR</sequence>
<keyword evidence="1" id="KW-0472">Membrane</keyword>
<feature type="transmembrane region" description="Helical" evidence="1">
    <location>
        <begin position="29"/>
        <end position="46"/>
    </location>
</feature>
<feature type="transmembrane region" description="Helical" evidence="1">
    <location>
        <begin position="343"/>
        <end position="364"/>
    </location>
</feature>
<feature type="transmembrane region" description="Helical" evidence="1">
    <location>
        <begin position="239"/>
        <end position="262"/>
    </location>
</feature>
<comment type="caution">
    <text evidence="2">The sequence shown here is derived from an EMBL/GenBank/DDBJ whole genome shotgun (WGS) entry which is preliminary data.</text>
</comment>
<feature type="transmembrane region" description="Helical" evidence="1">
    <location>
        <begin position="108"/>
        <end position="129"/>
    </location>
</feature>
<dbReference type="EMBL" id="SZVO01000005">
    <property type="protein sequence ID" value="TKT91829.1"/>
    <property type="molecule type" value="Genomic_DNA"/>
</dbReference>
<evidence type="ECO:0000313" key="3">
    <source>
        <dbReference type="Proteomes" id="UP000304900"/>
    </source>
</evidence>
<protein>
    <submittedName>
        <fullName evidence="2">DUF4173 domain-containing protein</fullName>
    </submittedName>
</protein>
<feature type="transmembrane region" description="Helical" evidence="1">
    <location>
        <begin position="141"/>
        <end position="160"/>
    </location>
</feature>
<dbReference type="OrthoDB" id="627992at2"/>
<organism evidence="2 3">
    <name type="scientific">Dyadobacter frigoris</name>
    <dbReference type="NCBI Taxonomy" id="2576211"/>
    <lineage>
        <taxon>Bacteria</taxon>
        <taxon>Pseudomonadati</taxon>
        <taxon>Bacteroidota</taxon>
        <taxon>Cytophagia</taxon>
        <taxon>Cytophagales</taxon>
        <taxon>Spirosomataceae</taxon>
        <taxon>Dyadobacter</taxon>
    </lineage>
</organism>
<keyword evidence="1" id="KW-0812">Transmembrane</keyword>
<dbReference type="Proteomes" id="UP000304900">
    <property type="component" value="Unassembled WGS sequence"/>
</dbReference>